<dbReference type="InterPro" id="IPR001841">
    <property type="entry name" value="Znf_RING"/>
</dbReference>
<dbReference type="GO" id="GO:0008270">
    <property type="term" value="F:zinc ion binding"/>
    <property type="evidence" value="ECO:0007669"/>
    <property type="project" value="UniProtKB-KW"/>
</dbReference>
<evidence type="ECO:0000259" key="6">
    <source>
        <dbReference type="PROSITE" id="PS50089"/>
    </source>
</evidence>
<accession>A0A061AWW3</accession>
<dbReference type="Pfam" id="PF13639">
    <property type="entry name" value="zf-RING_2"/>
    <property type="match status" value="1"/>
</dbReference>
<dbReference type="GO" id="GO:0043161">
    <property type="term" value="P:proteasome-mediated ubiquitin-dependent protein catabolic process"/>
    <property type="evidence" value="ECO:0007669"/>
    <property type="project" value="TreeGrafter"/>
</dbReference>
<dbReference type="SMART" id="SM00184">
    <property type="entry name" value="RING"/>
    <property type="match status" value="1"/>
</dbReference>
<name>A0A061AWW3_CYBFA</name>
<reference evidence="7" key="1">
    <citation type="journal article" date="2014" name="Genome Announc.">
        <title>Genome sequence of the yeast Cyberlindnera fabianii (Hansenula fabianii).</title>
        <authorList>
            <person name="Freel K.C."/>
            <person name="Sarilar V."/>
            <person name="Neuveglise C."/>
            <person name="Devillers H."/>
            <person name="Friedrich A."/>
            <person name="Schacherer J."/>
        </authorList>
    </citation>
    <scope>NUCLEOTIDE SEQUENCE</scope>
    <source>
        <strain evidence="7">YJS4271</strain>
    </source>
</reference>
<evidence type="ECO:0000313" key="7">
    <source>
        <dbReference type="EMBL" id="CDR42146.1"/>
    </source>
</evidence>
<dbReference type="GO" id="GO:0012505">
    <property type="term" value="C:endomembrane system"/>
    <property type="evidence" value="ECO:0007669"/>
    <property type="project" value="TreeGrafter"/>
</dbReference>
<dbReference type="Gene3D" id="3.30.40.10">
    <property type="entry name" value="Zinc/RING finger domain, C3HC4 (zinc finger)"/>
    <property type="match status" value="1"/>
</dbReference>
<dbReference type="AlphaFoldDB" id="A0A061AWW3"/>
<dbReference type="EMBL" id="LK052893">
    <property type="protein sequence ID" value="CDR42146.1"/>
    <property type="molecule type" value="Genomic_DNA"/>
</dbReference>
<keyword evidence="3" id="KW-0862">Zinc</keyword>
<feature type="domain" description="RING-type" evidence="6">
    <location>
        <begin position="273"/>
        <end position="322"/>
    </location>
</feature>
<keyword evidence="5" id="KW-0472">Membrane</keyword>
<dbReference type="PROSITE" id="PS50089">
    <property type="entry name" value="ZF_RING_2"/>
    <property type="match status" value="1"/>
</dbReference>
<evidence type="ECO:0000256" key="1">
    <source>
        <dbReference type="ARBA" id="ARBA00022723"/>
    </source>
</evidence>
<dbReference type="PANTHER" id="PTHR22763">
    <property type="entry name" value="RING ZINC FINGER PROTEIN"/>
    <property type="match status" value="1"/>
</dbReference>
<keyword evidence="5" id="KW-0812">Transmembrane</keyword>
<feature type="transmembrane region" description="Helical" evidence="5">
    <location>
        <begin position="110"/>
        <end position="128"/>
    </location>
</feature>
<dbReference type="SUPFAM" id="SSF57850">
    <property type="entry name" value="RING/U-box"/>
    <property type="match status" value="1"/>
</dbReference>
<dbReference type="OrthoDB" id="8062037at2759"/>
<dbReference type="InterPro" id="IPR050731">
    <property type="entry name" value="HRD1_E3_ubiq-ligases"/>
</dbReference>
<keyword evidence="2 4" id="KW-0863">Zinc-finger</keyword>
<evidence type="ECO:0000256" key="5">
    <source>
        <dbReference type="SAM" id="Phobius"/>
    </source>
</evidence>
<proteinExistence type="predicted"/>
<keyword evidence="5" id="KW-1133">Transmembrane helix</keyword>
<dbReference type="InterPro" id="IPR013083">
    <property type="entry name" value="Znf_RING/FYVE/PHD"/>
</dbReference>
<gene>
    <name evidence="7" type="ORF">CYFA0S_08e04126g</name>
</gene>
<evidence type="ECO:0000256" key="4">
    <source>
        <dbReference type="PROSITE-ProRule" id="PRU00175"/>
    </source>
</evidence>
<dbReference type="GO" id="GO:0061630">
    <property type="term" value="F:ubiquitin protein ligase activity"/>
    <property type="evidence" value="ECO:0007669"/>
    <property type="project" value="TreeGrafter"/>
</dbReference>
<protein>
    <submittedName>
        <fullName evidence="7">CYFA0S08e04126g1_1</fullName>
    </submittedName>
</protein>
<sequence length="327" mass="37657">MATQPWLVKPVPHLCVFADSVAIAYVANIIFVDGPNTLLDIVGMSPELVVSSQLVISFINISFSAFKFKYVATAFLVVKMVQKAVLISLRERLRDIRETKNSNDILLARQNLGVLFLLIINLSSLTFWWSIGPEAEEITNLIVMRVEFTYSTMHTVFDVILSLWYAYAKMRSDSHDEDEDILEREIRISYWATFMNAMQLAIIIAGDIFVLVNLTLLLRMELHLYFGRQMVIMFLNLRSNWNYLRNLNYRTIKDLDTGVETASREDVGDDMVCSICLDTFELDTRSDEYGTMKPKILKCGHVFHLDCLKRWAARSQRCAYCSKQVLD</sequence>
<feature type="transmembrane region" description="Helical" evidence="5">
    <location>
        <begin position="188"/>
        <end position="216"/>
    </location>
</feature>
<evidence type="ECO:0000256" key="3">
    <source>
        <dbReference type="ARBA" id="ARBA00022833"/>
    </source>
</evidence>
<organism evidence="7">
    <name type="scientific">Cyberlindnera fabianii</name>
    <name type="common">Yeast</name>
    <name type="synonym">Hansenula fabianii</name>
    <dbReference type="NCBI Taxonomy" id="36022"/>
    <lineage>
        <taxon>Eukaryota</taxon>
        <taxon>Fungi</taxon>
        <taxon>Dikarya</taxon>
        <taxon>Ascomycota</taxon>
        <taxon>Saccharomycotina</taxon>
        <taxon>Saccharomycetes</taxon>
        <taxon>Phaffomycetales</taxon>
        <taxon>Phaffomycetaceae</taxon>
        <taxon>Cyberlindnera</taxon>
    </lineage>
</organism>
<dbReference type="VEuPathDB" id="FungiDB:BON22_4196"/>
<keyword evidence="1" id="KW-0479">Metal-binding</keyword>
<feature type="transmembrane region" description="Helical" evidence="5">
    <location>
        <begin position="148"/>
        <end position="167"/>
    </location>
</feature>
<evidence type="ECO:0000256" key="2">
    <source>
        <dbReference type="ARBA" id="ARBA00022771"/>
    </source>
</evidence>